<dbReference type="Proteomes" id="UP000319818">
    <property type="component" value="Unassembled WGS sequence"/>
</dbReference>
<dbReference type="Pfam" id="PF00571">
    <property type="entry name" value="CBS"/>
    <property type="match status" value="1"/>
</dbReference>
<dbReference type="SUPFAM" id="SSF54631">
    <property type="entry name" value="CBS-domain pair"/>
    <property type="match status" value="1"/>
</dbReference>
<dbReference type="EMBL" id="VFPH01000002">
    <property type="protein sequence ID" value="TQM37318.1"/>
    <property type="molecule type" value="Genomic_DNA"/>
</dbReference>
<feature type="domain" description="CBS" evidence="1">
    <location>
        <begin position="104"/>
        <end position="157"/>
    </location>
</feature>
<dbReference type="RefSeq" id="WP_142104156.1">
    <property type="nucleotide sequence ID" value="NZ_VFPH01000002.1"/>
</dbReference>
<comment type="caution">
    <text evidence="2">The sequence shown here is derived from an EMBL/GenBank/DDBJ whole genome shotgun (WGS) entry which is preliminary data.</text>
</comment>
<keyword evidence="3" id="KW-1185">Reference proteome</keyword>
<organism evidence="2 3">
    <name type="scientific">Pseudonocardia cypriaca</name>
    <dbReference type="NCBI Taxonomy" id="882449"/>
    <lineage>
        <taxon>Bacteria</taxon>
        <taxon>Bacillati</taxon>
        <taxon>Actinomycetota</taxon>
        <taxon>Actinomycetes</taxon>
        <taxon>Pseudonocardiales</taxon>
        <taxon>Pseudonocardiaceae</taxon>
        <taxon>Pseudonocardia</taxon>
    </lineage>
</organism>
<protein>
    <recommendedName>
        <fullName evidence="1">CBS domain-containing protein</fullName>
    </recommendedName>
</protein>
<dbReference type="InterPro" id="IPR046342">
    <property type="entry name" value="CBS_dom_sf"/>
</dbReference>
<dbReference type="InterPro" id="IPR000644">
    <property type="entry name" value="CBS_dom"/>
</dbReference>
<evidence type="ECO:0000313" key="3">
    <source>
        <dbReference type="Proteomes" id="UP000319818"/>
    </source>
</evidence>
<sequence length="181" mass="19414">MSIVRAGAALLRSVLPGTGRARIRTCGTLAGRLDGLVAADVMTPRPYLAPGWWTVQALVEHLLGPDGPRYRVFPVVDVHGRLLGRLHLAELGAIDRDARATTTVADVARPVPPELVVDSGMPLEQVLRRPHGPCREIVVQHGGRVVGVIATTDLQRAAELAALRSDASEHDVPWNGSIGWE</sequence>
<proteinExistence type="predicted"/>
<gene>
    <name evidence="2" type="ORF">FB388_4527</name>
</gene>
<name>A0A543FTZ9_9PSEU</name>
<dbReference type="Gene3D" id="3.10.580.10">
    <property type="entry name" value="CBS-domain"/>
    <property type="match status" value="1"/>
</dbReference>
<accession>A0A543FTZ9</accession>
<dbReference type="OrthoDB" id="9781963at2"/>
<reference evidence="2 3" key="1">
    <citation type="submission" date="2019-06" db="EMBL/GenBank/DDBJ databases">
        <title>Sequencing the genomes of 1000 actinobacteria strains.</title>
        <authorList>
            <person name="Klenk H.-P."/>
        </authorList>
    </citation>
    <scope>NUCLEOTIDE SEQUENCE [LARGE SCALE GENOMIC DNA]</scope>
    <source>
        <strain evidence="2 3">DSM 45511</strain>
    </source>
</reference>
<evidence type="ECO:0000313" key="2">
    <source>
        <dbReference type="EMBL" id="TQM37318.1"/>
    </source>
</evidence>
<dbReference type="AlphaFoldDB" id="A0A543FTZ9"/>
<evidence type="ECO:0000259" key="1">
    <source>
        <dbReference type="Pfam" id="PF00571"/>
    </source>
</evidence>